<dbReference type="EnsemblPlants" id="ORGLA12G0190100.1">
    <property type="protein sequence ID" value="ORGLA12G0190100.1"/>
    <property type="gene ID" value="ORGLA12G0190100"/>
</dbReference>
<keyword evidence="1" id="KW-0472">Membrane</keyword>
<reference evidence="2" key="1">
    <citation type="submission" date="2015-06" db="UniProtKB">
        <authorList>
            <consortium name="EnsemblPlants"/>
        </authorList>
    </citation>
    <scope>IDENTIFICATION</scope>
</reference>
<name>I1R8P5_ORYGL</name>
<dbReference type="HOGENOM" id="CLU_2055732_0_0_1"/>
<keyword evidence="1" id="KW-0812">Transmembrane</keyword>
<dbReference type="Proteomes" id="UP000007306">
    <property type="component" value="Unassembled WGS sequence"/>
</dbReference>
<reference evidence="3" key="2">
    <citation type="submission" date="2018-04" db="EMBL/GenBank/DDBJ databases">
        <title>OglaRS2 (Oryza glaberrima Reference Sequence Version 2).</title>
        <authorList>
            <person name="Zhang J."/>
            <person name="Kudrna D."/>
            <person name="Lee S."/>
            <person name="Talag J."/>
            <person name="Rajasekar S."/>
            <person name="Wing R.A."/>
        </authorList>
    </citation>
    <scope>NUCLEOTIDE SEQUENCE [LARGE SCALE GENOMIC DNA]</scope>
    <source>
        <strain evidence="3">cv. IRGC 96717</strain>
    </source>
</reference>
<sequence length="120" mass="13306">CTRVCRLDHPDSCIQNPDTSAVSCFLVNLFLLVLRLLAGSRLFLSRQEQQQRGVGVSVTKAQHPCGSCSRTANVVSSPKSKFIHLSSKDREPPLLHHLTGDLLTARYADCIFNEEHFSAL</sequence>
<accession>I1R8P5</accession>
<keyword evidence="1" id="KW-1133">Transmembrane helix</keyword>
<evidence type="ECO:0000256" key="1">
    <source>
        <dbReference type="SAM" id="Phobius"/>
    </source>
</evidence>
<dbReference type="Gramene" id="ORGLA12G0190100.1">
    <property type="protein sequence ID" value="ORGLA12G0190100.1"/>
    <property type="gene ID" value="ORGLA12G0190100"/>
</dbReference>
<feature type="transmembrane region" description="Helical" evidence="1">
    <location>
        <begin position="20"/>
        <end position="38"/>
    </location>
</feature>
<protein>
    <submittedName>
        <fullName evidence="2">Uncharacterized protein</fullName>
    </submittedName>
</protein>
<evidence type="ECO:0000313" key="2">
    <source>
        <dbReference type="EnsemblPlants" id="ORGLA12G0190100.1"/>
    </source>
</evidence>
<proteinExistence type="predicted"/>
<dbReference type="AlphaFoldDB" id="I1R8P5"/>
<organism evidence="2 3">
    <name type="scientific">Oryza glaberrima</name>
    <name type="common">African rice</name>
    <dbReference type="NCBI Taxonomy" id="4538"/>
    <lineage>
        <taxon>Eukaryota</taxon>
        <taxon>Viridiplantae</taxon>
        <taxon>Streptophyta</taxon>
        <taxon>Embryophyta</taxon>
        <taxon>Tracheophyta</taxon>
        <taxon>Spermatophyta</taxon>
        <taxon>Magnoliopsida</taxon>
        <taxon>Liliopsida</taxon>
        <taxon>Poales</taxon>
        <taxon>Poaceae</taxon>
        <taxon>BOP clade</taxon>
        <taxon>Oryzoideae</taxon>
        <taxon>Oryzeae</taxon>
        <taxon>Oryzinae</taxon>
        <taxon>Oryza</taxon>
    </lineage>
</organism>
<evidence type="ECO:0000313" key="3">
    <source>
        <dbReference type="Proteomes" id="UP000007306"/>
    </source>
</evidence>
<dbReference type="EnsemblPlants" id="ORGLA08G0209900.1">
    <property type="protein sequence ID" value="ORGLA08G0209900.1"/>
    <property type="gene ID" value="ORGLA08G0209900"/>
</dbReference>
<dbReference type="Gramene" id="ORGLA08G0209900.1">
    <property type="protein sequence ID" value="ORGLA08G0209900.1"/>
    <property type="gene ID" value="ORGLA08G0209900"/>
</dbReference>
<keyword evidence="3" id="KW-1185">Reference proteome</keyword>